<dbReference type="HOGENOM" id="CLU_183498_0_0_5"/>
<geneLocation type="plasmid" evidence="1 2">
    <name>pACRY01</name>
</geneLocation>
<protein>
    <submittedName>
        <fullName evidence="1">Uncharacterized protein</fullName>
    </submittedName>
</protein>
<reference evidence="1 2" key="1">
    <citation type="submission" date="2007-05" db="EMBL/GenBank/DDBJ databases">
        <title>Complete sequence of plasmid1 pACRY01 of Acidiphilium cryptum JF-5.</title>
        <authorList>
            <consortium name="US DOE Joint Genome Institute"/>
            <person name="Copeland A."/>
            <person name="Lucas S."/>
            <person name="Lapidus A."/>
            <person name="Barry K."/>
            <person name="Detter J.C."/>
            <person name="Glavina del Rio T."/>
            <person name="Hammon N."/>
            <person name="Israni S."/>
            <person name="Dalin E."/>
            <person name="Tice H."/>
            <person name="Pitluck S."/>
            <person name="Sims D."/>
            <person name="Brettin T."/>
            <person name="Bruce D."/>
            <person name="Han C."/>
            <person name="Schmutz J."/>
            <person name="Larimer F."/>
            <person name="Land M."/>
            <person name="Hauser L."/>
            <person name="Kyrpides N."/>
            <person name="Kim E."/>
            <person name="Magnuson T."/>
            <person name="Richardson P."/>
        </authorList>
    </citation>
    <scope>NUCLEOTIDE SEQUENCE [LARGE SCALE GENOMIC DNA]</scope>
    <source>
        <strain evidence="2">JF-5</strain>
        <plasmid evidence="2">Plasmid pACRY01</plasmid>
    </source>
</reference>
<accession>A5FT66</accession>
<dbReference type="EMBL" id="CP000689">
    <property type="protein sequence ID" value="ABQ28798.1"/>
    <property type="molecule type" value="Genomic_DNA"/>
</dbReference>
<keyword evidence="2" id="KW-1185">Reference proteome</keyword>
<name>A5FT66_ACICJ</name>
<evidence type="ECO:0000313" key="2">
    <source>
        <dbReference type="Proteomes" id="UP000000245"/>
    </source>
</evidence>
<evidence type="ECO:0000313" key="1">
    <source>
        <dbReference type="EMBL" id="ABQ28798.1"/>
    </source>
</evidence>
<keyword evidence="1" id="KW-0614">Plasmid</keyword>
<sequence>MTGDRQVQPLDLAQEIGAHLLMRHSRAEIGPGFSDGSFEEPPLGLEFKIDLGNGPVHNDSVITYPGTSGATPLFVLCSDLVCVDTFLMEREGYTKG</sequence>
<dbReference type="Proteomes" id="UP000000245">
    <property type="component" value="Plasmid pACRY01"/>
</dbReference>
<proteinExistence type="predicted"/>
<organism evidence="1 2">
    <name type="scientific">Acidiphilium cryptum (strain JF-5)</name>
    <dbReference type="NCBI Taxonomy" id="349163"/>
    <lineage>
        <taxon>Bacteria</taxon>
        <taxon>Pseudomonadati</taxon>
        <taxon>Pseudomonadota</taxon>
        <taxon>Alphaproteobacteria</taxon>
        <taxon>Acetobacterales</taxon>
        <taxon>Acidocellaceae</taxon>
        <taxon>Acidiphilium</taxon>
    </lineage>
</organism>
<gene>
    <name evidence="1" type="ordered locus">Acry_3175</name>
</gene>
<dbReference type="AlphaFoldDB" id="A5FT66"/>
<dbReference type="KEGG" id="acr:Acry_3175"/>